<dbReference type="HOGENOM" id="CLU_023850_4_1_6"/>
<evidence type="ECO:0000313" key="5">
    <source>
        <dbReference type="Proteomes" id="UP000013248"/>
    </source>
</evidence>
<dbReference type="InterPro" id="IPR008866">
    <property type="entry name" value="Phage_lambda_GpA-like"/>
</dbReference>
<dbReference type="PANTHER" id="PTHR34413:SF2">
    <property type="entry name" value="PROPHAGE TAIL FIBER ASSEMBLY PROTEIN HOMOLOG TFAE-RELATED"/>
    <property type="match status" value="1"/>
</dbReference>
<dbReference type="STRING" id="1217705.F900_01885"/>
<dbReference type="HAMAP" id="MF_04144">
    <property type="entry name" value="TERL_LAMBDA"/>
    <property type="match status" value="1"/>
</dbReference>
<accession>N9N5I9</accession>
<feature type="compositionally biased region" description="Polar residues" evidence="1">
    <location>
        <begin position="624"/>
        <end position="636"/>
    </location>
</feature>
<comment type="caution">
    <text evidence="4">The sequence shown here is derived from an EMBL/GenBank/DDBJ whole genome shotgun (WGS) entry which is preliminary data.</text>
</comment>
<organism evidence="4 5">
    <name type="scientific">Acinetobacter modestus</name>
    <dbReference type="NCBI Taxonomy" id="1776740"/>
    <lineage>
        <taxon>Bacteria</taxon>
        <taxon>Pseudomonadati</taxon>
        <taxon>Pseudomonadota</taxon>
        <taxon>Gammaproteobacteria</taxon>
        <taxon>Moraxellales</taxon>
        <taxon>Moraxellaceae</taxon>
        <taxon>Acinetobacter</taxon>
    </lineage>
</organism>
<evidence type="ECO:0008006" key="6">
    <source>
        <dbReference type="Google" id="ProtNLM"/>
    </source>
</evidence>
<reference evidence="4 5" key="1">
    <citation type="submission" date="2013-02" db="EMBL/GenBank/DDBJ databases">
        <title>The Genome Sequence of Acinetobacter sp. ANC 3862.</title>
        <authorList>
            <consortium name="The Broad Institute Genome Sequencing Platform"/>
            <consortium name="The Broad Institute Genome Sequencing Center for Infectious Disease"/>
            <person name="Cerqueira G."/>
            <person name="Feldgarden M."/>
            <person name="Courvalin P."/>
            <person name="Perichon B."/>
            <person name="Grillot-Courvalin C."/>
            <person name="Clermont D."/>
            <person name="Rocha E."/>
            <person name="Yoon E.-J."/>
            <person name="Nemec A."/>
            <person name="Walker B."/>
            <person name="Young S.K."/>
            <person name="Zeng Q."/>
            <person name="Gargeya S."/>
            <person name="Fitzgerald M."/>
            <person name="Haas B."/>
            <person name="Abouelleil A."/>
            <person name="Alvarado L."/>
            <person name="Arachchi H.M."/>
            <person name="Berlin A.M."/>
            <person name="Chapman S.B."/>
            <person name="Dewar J."/>
            <person name="Goldberg J."/>
            <person name="Griggs A."/>
            <person name="Gujja S."/>
            <person name="Hansen M."/>
            <person name="Howarth C."/>
            <person name="Imamovic A."/>
            <person name="Larimer J."/>
            <person name="McCowan C."/>
            <person name="Murphy C."/>
            <person name="Neiman D."/>
            <person name="Pearson M."/>
            <person name="Priest M."/>
            <person name="Roberts A."/>
            <person name="Saif S."/>
            <person name="Shea T."/>
            <person name="Sisk P."/>
            <person name="Sykes S."/>
            <person name="Wortman J."/>
            <person name="Nusbaum C."/>
            <person name="Birren B."/>
        </authorList>
    </citation>
    <scope>NUCLEOTIDE SEQUENCE [LARGE SCALE GENOMIC DNA]</scope>
    <source>
        <strain evidence="4 5">ANC 3862</strain>
    </source>
</reference>
<sequence>MPMEFIIRDSLADALRPPPVLTVSQWSEKNMVLSAEYSASTGRFRSYPYQDGIMDALTDPKNKTVTVMKSARVGYTQILNNAFGYFTHHEPSPILIVQPRNSDAEDHSKGVIAPMLRDVPVLAEISNDPKSKVSSQTILKKTFKNGSSVKLIGADSPGGFRRVTVRVVMFDEIDGYPTGGAGAEGDQIALGIKRTETFWNRVIVLGSTPTVKGVSRIEKSWLKSDMRRFFVPCPHCQTTQVLEWGGPDIPHGIKWKRNELGEYIDDSAYYACINGCVIEEHHKEWMIRHGEWVATAPFRGYAGFHIWSGYSLLPNAGWSRLVEEWLNVHKDPLQRQTFYNLVLGEPYEDKGDHALAENKLLDRCEVWADEVPFGVGVLTAGIDFQYDRCEIEVVGWGRYEESWSIAYETIHGDIDDPEFWEKLDRFLSKKFRRDDGRPFEIAAACLDSGGQEGHTQKVYDFSKARIGRRVWAIKGESARGGKRSPIWPTKKPTSRTKKTFKPIILGVNTAKDVIRSRLHIESSGPGYMHFPADRDLGYFQQLIAERSTRKEIGGQNYRIWELPAGRANEALDCRVYAYAALKGLEHFGLKLNQRCERMENQDFEPMPPLQHAEDSDMVIESGNDHLQQSQGVSVTTKTEKPKRQSLAERMAAMNK</sequence>
<dbReference type="RefSeq" id="WP_005216969.1">
    <property type="nucleotide sequence ID" value="NZ_KB850089.1"/>
</dbReference>
<feature type="domain" description="Terminase large subunit GpA endonuclease" evidence="3">
    <location>
        <begin position="302"/>
        <end position="582"/>
    </location>
</feature>
<dbReference type="GO" id="GO:0016887">
    <property type="term" value="F:ATP hydrolysis activity"/>
    <property type="evidence" value="ECO:0007669"/>
    <property type="project" value="InterPro"/>
</dbReference>
<evidence type="ECO:0000259" key="3">
    <source>
        <dbReference type="Pfam" id="PF20454"/>
    </source>
</evidence>
<dbReference type="InterPro" id="IPR046454">
    <property type="entry name" value="GpA_endonuclease"/>
</dbReference>
<dbReference type="GO" id="GO:0005524">
    <property type="term" value="F:ATP binding"/>
    <property type="evidence" value="ECO:0007669"/>
    <property type="project" value="InterPro"/>
</dbReference>
<dbReference type="Proteomes" id="UP000013248">
    <property type="component" value="Unassembled WGS sequence"/>
</dbReference>
<feature type="domain" description="Phage terminase large subunit GpA ATPase" evidence="2">
    <location>
        <begin position="38"/>
        <end position="292"/>
    </location>
</feature>
<name>N9N5I9_9GAMM</name>
<dbReference type="InterPro" id="IPR046453">
    <property type="entry name" value="GpA_ATPase"/>
</dbReference>
<feature type="region of interest" description="Disordered" evidence="1">
    <location>
        <begin position="620"/>
        <end position="655"/>
    </location>
</feature>
<dbReference type="EMBL" id="APRP01000018">
    <property type="protein sequence ID" value="ENX00901.1"/>
    <property type="molecule type" value="Genomic_DNA"/>
</dbReference>
<feature type="compositionally biased region" description="Basic and acidic residues" evidence="1">
    <location>
        <begin position="637"/>
        <end position="646"/>
    </location>
</feature>
<dbReference type="AlphaFoldDB" id="N9N5I9"/>
<proteinExistence type="inferred from homology"/>
<dbReference type="PATRIC" id="fig|1217705.3.peg.1834"/>
<protein>
    <recommendedName>
        <fullName evidence="6">Phage terminase large subunit</fullName>
    </recommendedName>
</protein>
<evidence type="ECO:0000313" key="4">
    <source>
        <dbReference type="EMBL" id="ENX00901.1"/>
    </source>
</evidence>
<dbReference type="Pfam" id="PF05876">
    <property type="entry name" value="GpA_ATPase"/>
    <property type="match status" value="1"/>
</dbReference>
<dbReference type="GO" id="GO:0004519">
    <property type="term" value="F:endonuclease activity"/>
    <property type="evidence" value="ECO:0007669"/>
    <property type="project" value="InterPro"/>
</dbReference>
<dbReference type="eggNOG" id="COG5525">
    <property type="taxonomic scope" value="Bacteria"/>
</dbReference>
<gene>
    <name evidence="4" type="ORF">F900_01885</name>
</gene>
<dbReference type="PANTHER" id="PTHR34413">
    <property type="entry name" value="PROPHAGE TAIL FIBER ASSEMBLY PROTEIN HOMOLOG TFAE-RELATED-RELATED"/>
    <property type="match status" value="1"/>
</dbReference>
<evidence type="ECO:0000256" key="1">
    <source>
        <dbReference type="SAM" id="MobiDB-lite"/>
    </source>
</evidence>
<dbReference type="Pfam" id="PF20454">
    <property type="entry name" value="GpA_nuclease"/>
    <property type="match status" value="1"/>
</dbReference>
<dbReference type="InterPro" id="IPR051220">
    <property type="entry name" value="TFA_Chaperone"/>
</dbReference>
<evidence type="ECO:0000259" key="2">
    <source>
        <dbReference type="Pfam" id="PF05876"/>
    </source>
</evidence>